<evidence type="ECO:0000259" key="5">
    <source>
        <dbReference type="PROSITE" id="PS50222"/>
    </source>
</evidence>
<dbReference type="GO" id="GO:0019888">
    <property type="term" value="F:protein phosphatase regulator activity"/>
    <property type="evidence" value="ECO:0007669"/>
    <property type="project" value="TreeGrafter"/>
</dbReference>
<evidence type="ECO:0000256" key="3">
    <source>
        <dbReference type="ARBA" id="ARBA00093310"/>
    </source>
</evidence>
<dbReference type="Pfam" id="PF13499">
    <property type="entry name" value="EF-hand_7"/>
    <property type="match status" value="1"/>
</dbReference>
<dbReference type="PROSITE" id="PS00018">
    <property type="entry name" value="EF_HAND_1"/>
    <property type="match status" value="1"/>
</dbReference>
<dbReference type="Pfam" id="PF21161">
    <property type="entry name" value="P2R3B_EF-hand"/>
    <property type="match status" value="1"/>
</dbReference>
<comment type="function">
    <text evidence="3">The B regulatory subunit might modulate substrate selectivity and catalytic activity, and might also direct the localization of the catalytic enzyme to a particular subcellular compartment.</text>
</comment>
<keyword evidence="2" id="KW-0106">Calcium</keyword>
<dbReference type="InterPro" id="IPR048855">
    <property type="entry name" value="P2R3A_B_D_EF-hand"/>
</dbReference>
<dbReference type="PANTHER" id="PTHR14095:SF0">
    <property type="entry name" value="MIP22305P"/>
    <property type="match status" value="1"/>
</dbReference>
<dbReference type="InterPro" id="IPR041534">
    <property type="entry name" value="EF-hand_13"/>
</dbReference>
<dbReference type="InterPro" id="IPR011992">
    <property type="entry name" value="EF-hand-dom_pair"/>
</dbReference>
<feature type="domain" description="EF-hand" evidence="5">
    <location>
        <begin position="642"/>
        <end position="677"/>
    </location>
</feature>
<dbReference type="Proteomes" id="UP000801492">
    <property type="component" value="Unassembled WGS sequence"/>
</dbReference>
<dbReference type="OrthoDB" id="5586at2759"/>
<dbReference type="PROSITE" id="PS50222">
    <property type="entry name" value="EF_HAND_2"/>
    <property type="match status" value="1"/>
</dbReference>
<dbReference type="Gene3D" id="1.10.238.10">
    <property type="entry name" value="EF-hand"/>
    <property type="match status" value="1"/>
</dbReference>
<dbReference type="FunFam" id="1.10.238.220:FF:000001">
    <property type="entry name" value="Serine/threonine-protein phosphatase 2A regulatory subunit B'' subunit alpha"/>
    <property type="match status" value="1"/>
</dbReference>
<name>A0A8K0DM61_IGNLU</name>
<gene>
    <name evidence="6" type="ORF">ILUMI_00502</name>
</gene>
<evidence type="ECO:0000256" key="4">
    <source>
        <dbReference type="SAM" id="MobiDB-lite"/>
    </source>
</evidence>
<keyword evidence="7" id="KW-1185">Reference proteome</keyword>
<dbReference type="InterPro" id="IPR002048">
    <property type="entry name" value="EF_hand_dom"/>
</dbReference>
<protein>
    <recommendedName>
        <fullName evidence="5">EF-hand domain-containing protein</fullName>
    </recommendedName>
</protein>
<evidence type="ECO:0000256" key="1">
    <source>
        <dbReference type="ARBA" id="ARBA00022723"/>
    </source>
</evidence>
<accession>A0A8K0DM61</accession>
<dbReference type="FunFam" id="1.10.238.230:FF:000001">
    <property type="entry name" value="Serine/threonine-protein phosphatase 2A regulatory subunit B'' subunit beta"/>
    <property type="match status" value="1"/>
</dbReference>
<comment type="caution">
    <text evidence="6">The sequence shown here is derived from an EMBL/GenBank/DDBJ whole genome shotgun (WGS) entry which is preliminary data.</text>
</comment>
<dbReference type="EMBL" id="VTPC01000473">
    <property type="protein sequence ID" value="KAF2905673.1"/>
    <property type="molecule type" value="Genomic_DNA"/>
</dbReference>
<dbReference type="Pfam" id="PF17958">
    <property type="entry name" value="EF-hand_13"/>
    <property type="match status" value="1"/>
</dbReference>
<evidence type="ECO:0000313" key="6">
    <source>
        <dbReference type="EMBL" id="KAF2905673.1"/>
    </source>
</evidence>
<feature type="region of interest" description="Disordered" evidence="4">
    <location>
        <begin position="138"/>
        <end position="170"/>
    </location>
</feature>
<dbReference type="Gene3D" id="1.10.238.230">
    <property type="match status" value="1"/>
</dbReference>
<dbReference type="GO" id="GO:0005509">
    <property type="term" value="F:calcium ion binding"/>
    <property type="evidence" value="ECO:0007669"/>
    <property type="project" value="InterPro"/>
</dbReference>
<dbReference type="GO" id="GO:0000159">
    <property type="term" value="C:protein phosphatase type 2A complex"/>
    <property type="evidence" value="ECO:0007669"/>
    <property type="project" value="TreeGrafter"/>
</dbReference>
<dbReference type="Gene3D" id="1.10.238.220">
    <property type="match status" value="1"/>
</dbReference>
<organism evidence="6 7">
    <name type="scientific">Ignelater luminosus</name>
    <name type="common">Cucubano</name>
    <name type="synonym">Pyrophorus luminosus</name>
    <dbReference type="NCBI Taxonomy" id="2038154"/>
    <lineage>
        <taxon>Eukaryota</taxon>
        <taxon>Metazoa</taxon>
        <taxon>Ecdysozoa</taxon>
        <taxon>Arthropoda</taxon>
        <taxon>Hexapoda</taxon>
        <taxon>Insecta</taxon>
        <taxon>Pterygota</taxon>
        <taxon>Neoptera</taxon>
        <taxon>Endopterygota</taxon>
        <taxon>Coleoptera</taxon>
        <taxon>Polyphaga</taxon>
        <taxon>Elateriformia</taxon>
        <taxon>Elateroidea</taxon>
        <taxon>Elateridae</taxon>
        <taxon>Agrypninae</taxon>
        <taxon>Pyrophorini</taxon>
        <taxon>Ignelater</taxon>
    </lineage>
</organism>
<evidence type="ECO:0000256" key="2">
    <source>
        <dbReference type="ARBA" id="ARBA00022837"/>
    </source>
</evidence>
<dbReference type="AlphaFoldDB" id="A0A8K0DM61"/>
<dbReference type="PANTHER" id="PTHR14095">
    <property type="entry name" value="PHOSPHATASE 2A REGULATORY SUBUNIT-RELATED"/>
    <property type="match status" value="1"/>
</dbReference>
<sequence>MAATARRRDPDEDIAAIAKQISDQAEAIYQNWKSRGLAPAELINCHAAGDTSRLDSMLKPQPAAKPSIELLAQAPTMDNNRLQKLVKNFVVEDKARLAARNKNMASSIQYALQKFEKNTQPEDGFIKKVPVKTNSYSSTTPITAATSTPSPSVQTQPTRPAVGQKPQISPKPRFADTIEITLPADIPTAGHQTWPLKNKVITTDAVKKTTAAEVKQPTTTQHYNTLPTKTPQTSSYIDEVALEEKRLINALKNGVVINEEPPPSIVPVKSKELKEADREGTRWGLRNVKRPEQQVPHPELTTSQKQHIRLTASNPVRPFLTKGSVAERVLIFERCPSDLLLDKRVRAPVIQTPKPQLPAKQAPQHTTLQRHVRAHRNVHIPRFHFPQGKPSPPGHLETIRTKVAAAFVNIGERASREHFVQLTAACQIPLYWKTPLYLAACADKGSCTQEQFMNFWTSMSNTCHDAAARFVYILTRGRREWLGPEDFIPLVQDVVETHPGLTFLKEATEFHSRYVHTVIARIFYCVNRSWSGRITIPELRRSNLLNVIQLLEEEEDINQITAYFSYEHFYVIYCKFWELDRDHDLYIDKQDLARHSDHALSTRIIDRIFSGCVTRGQKRGNHEEKMSYTEFVWFLLSEEDKTHLTAIEYWFRCMDVDGDGYLSMYELEYFYEEQMHRMESIGIETLPFQDCLCQMLDMVKPKVPGKISLSDLKKCKMTPIFFDTFFNLEKYLDHEQRDPFASQRDHDIDGQEMSDWDRYAAEEYELLVAEEGNEQQDSLEYSCGFDRLIR</sequence>
<dbReference type="CDD" id="cd21504">
    <property type="entry name" value="PPP2R3A_B-like"/>
    <property type="match status" value="1"/>
</dbReference>
<feature type="compositionally biased region" description="Low complexity" evidence="4">
    <location>
        <begin position="138"/>
        <end position="160"/>
    </location>
</feature>
<keyword evidence="1" id="KW-0479">Metal-binding</keyword>
<reference evidence="6" key="1">
    <citation type="submission" date="2019-08" db="EMBL/GenBank/DDBJ databases">
        <title>The genome of the North American firefly Photinus pyralis.</title>
        <authorList>
            <consortium name="Photinus pyralis genome working group"/>
            <person name="Fallon T.R."/>
            <person name="Sander Lower S.E."/>
            <person name="Weng J.-K."/>
        </authorList>
    </citation>
    <scope>NUCLEOTIDE SEQUENCE</scope>
    <source>
        <strain evidence="6">TRF0915ILg1</strain>
        <tissue evidence="6">Whole body</tissue>
    </source>
</reference>
<evidence type="ECO:0000313" key="7">
    <source>
        <dbReference type="Proteomes" id="UP000801492"/>
    </source>
</evidence>
<dbReference type="FunFam" id="1.10.238.10:FF:000628">
    <property type="entry name" value="Serine/threonine-protein phosphatase 2A regulatory subunit B'' subunit beta"/>
    <property type="match status" value="1"/>
</dbReference>
<dbReference type="InterPro" id="IPR018247">
    <property type="entry name" value="EF_Hand_1_Ca_BS"/>
</dbReference>
<dbReference type="SUPFAM" id="SSF47473">
    <property type="entry name" value="EF-hand"/>
    <property type="match status" value="2"/>
</dbReference>
<proteinExistence type="predicted"/>